<dbReference type="InterPro" id="IPR036554">
    <property type="entry name" value="GHMP_kinase_C_sf"/>
</dbReference>
<feature type="domain" description="GHMP kinase N-terminal" evidence="10">
    <location>
        <begin position="74"/>
        <end position="154"/>
    </location>
</feature>
<keyword evidence="6 9" id="KW-0418">Kinase</keyword>
<comment type="caution">
    <text evidence="12">The sequence shown here is derived from an EMBL/GenBank/DDBJ whole genome shotgun (WGS) entry which is preliminary data.</text>
</comment>
<keyword evidence="7 9" id="KW-0067">ATP-binding</keyword>
<keyword evidence="5 9" id="KW-0547">Nucleotide-binding</keyword>
<dbReference type="InterPro" id="IPR004424">
    <property type="entry name" value="IspE"/>
</dbReference>
<dbReference type="PIRSF" id="PIRSF010376">
    <property type="entry name" value="IspE"/>
    <property type="match status" value="1"/>
</dbReference>
<dbReference type="Gene3D" id="3.30.230.10">
    <property type="match status" value="1"/>
</dbReference>
<evidence type="ECO:0000256" key="7">
    <source>
        <dbReference type="ARBA" id="ARBA00022840"/>
    </source>
</evidence>
<dbReference type="RefSeq" id="WP_075713711.1">
    <property type="nucleotide sequence ID" value="NZ_MJIE01000001.1"/>
</dbReference>
<feature type="binding site" evidence="9">
    <location>
        <begin position="105"/>
        <end position="115"/>
    </location>
    <ligand>
        <name>ATP</name>
        <dbReference type="ChEBI" id="CHEBI:30616"/>
    </ligand>
</feature>
<feature type="active site" evidence="9">
    <location>
        <position position="11"/>
    </location>
</feature>
<evidence type="ECO:0000256" key="8">
    <source>
        <dbReference type="ARBA" id="ARBA00032554"/>
    </source>
</evidence>
<dbReference type="OrthoDB" id="9809438at2"/>
<evidence type="ECO:0000256" key="4">
    <source>
        <dbReference type="ARBA" id="ARBA00022679"/>
    </source>
</evidence>
<protein>
    <recommendedName>
        <fullName evidence="3 9">4-diphosphocytidyl-2-C-methyl-D-erythritol kinase</fullName>
        <shortName evidence="9">CMK</shortName>
        <ecNumber evidence="2 9">2.7.1.148</ecNumber>
    </recommendedName>
    <alternativeName>
        <fullName evidence="8 9">4-(cytidine-5'-diphospho)-2-C-methyl-D-erythritol kinase</fullName>
    </alternativeName>
</protein>
<evidence type="ECO:0000259" key="11">
    <source>
        <dbReference type="Pfam" id="PF08544"/>
    </source>
</evidence>
<evidence type="ECO:0000256" key="1">
    <source>
        <dbReference type="ARBA" id="ARBA00009684"/>
    </source>
</evidence>
<dbReference type="EC" id="2.7.1.148" evidence="2 9"/>
<dbReference type="SUPFAM" id="SSF55060">
    <property type="entry name" value="GHMP Kinase, C-terminal domain"/>
    <property type="match status" value="1"/>
</dbReference>
<dbReference type="STRING" id="1261640.BHK98_09405"/>
<evidence type="ECO:0000256" key="6">
    <source>
        <dbReference type="ARBA" id="ARBA00022777"/>
    </source>
</evidence>
<evidence type="ECO:0000256" key="2">
    <source>
        <dbReference type="ARBA" id="ARBA00012052"/>
    </source>
</evidence>
<dbReference type="SUPFAM" id="SSF54211">
    <property type="entry name" value="Ribosomal protein S5 domain 2-like"/>
    <property type="match status" value="1"/>
</dbReference>
<reference evidence="12 13" key="1">
    <citation type="journal article" date="2016" name="Appl. Environ. Microbiol.">
        <title>Function and Phylogeny of Bacterial Butyryl Coenzyme A:Acetate Transferases and Their Diversity in the Proximal Colon of Swine.</title>
        <authorList>
            <person name="Trachsel J."/>
            <person name="Bayles D.O."/>
            <person name="Looft T."/>
            <person name="Levine U.Y."/>
            <person name="Allen H.K."/>
        </authorList>
    </citation>
    <scope>NUCLEOTIDE SEQUENCE [LARGE SCALE GENOMIC DNA]</scope>
    <source>
        <strain evidence="12 13">68-3-10</strain>
    </source>
</reference>
<dbReference type="AlphaFoldDB" id="A0A1Q9JJE6"/>
<keyword evidence="4 9" id="KW-0808">Transferase</keyword>
<dbReference type="GO" id="GO:0016114">
    <property type="term" value="P:terpenoid biosynthetic process"/>
    <property type="evidence" value="ECO:0007669"/>
    <property type="project" value="InterPro"/>
</dbReference>
<evidence type="ECO:0000256" key="5">
    <source>
        <dbReference type="ARBA" id="ARBA00022741"/>
    </source>
</evidence>
<dbReference type="GO" id="GO:0005524">
    <property type="term" value="F:ATP binding"/>
    <property type="evidence" value="ECO:0007669"/>
    <property type="project" value="UniProtKB-UniRule"/>
</dbReference>
<comment type="function">
    <text evidence="9">Catalyzes the phosphorylation of the position 2 hydroxy group of 4-diphosphocytidyl-2C-methyl-D-erythritol.</text>
</comment>
<dbReference type="Proteomes" id="UP000187404">
    <property type="component" value="Unassembled WGS sequence"/>
</dbReference>
<dbReference type="GO" id="GO:0019288">
    <property type="term" value="P:isopentenyl diphosphate biosynthetic process, methylerythritol 4-phosphate pathway"/>
    <property type="evidence" value="ECO:0007669"/>
    <property type="project" value="UniProtKB-UniRule"/>
</dbReference>
<evidence type="ECO:0000313" key="13">
    <source>
        <dbReference type="Proteomes" id="UP000187404"/>
    </source>
</evidence>
<dbReference type="Gene3D" id="3.30.70.890">
    <property type="entry name" value="GHMP kinase, C-terminal domain"/>
    <property type="match status" value="1"/>
</dbReference>
<dbReference type="PANTHER" id="PTHR43527">
    <property type="entry name" value="4-DIPHOSPHOCYTIDYL-2-C-METHYL-D-ERYTHRITOL KINASE, CHLOROPLASTIC"/>
    <property type="match status" value="1"/>
</dbReference>
<dbReference type="Pfam" id="PF08544">
    <property type="entry name" value="GHMP_kinases_C"/>
    <property type="match status" value="1"/>
</dbReference>
<evidence type="ECO:0000256" key="9">
    <source>
        <dbReference type="HAMAP-Rule" id="MF_00061"/>
    </source>
</evidence>
<evidence type="ECO:0000313" key="12">
    <source>
        <dbReference type="EMBL" id="OLR56261.1"/>
    </source>
</evidence>
<dbReference type="Pfam" id="PF00288">
    <property type="entry name" value="GHMP_kinases_N"/>
    <property type="match status" value="1"/>
</dbReference>
<evidence type="ECO:0000256" key="3">
    <source>
        <dbReference type="ARBA" id="ARBA00017473"/>
    </source>
</evidence>
<comment type="similarity">
    <text evidence="1 9">Belongs to the GHMP kinase family. IspE subfamily.</text>
</comment>
<evidence type="ECO:0000259" key="10">
    <source>
        <dbReference type="Pfam" id="PF00288"/>
    </source>
</evidence>
<dbReference type="InterPro" id="IPR020568">
    <property type="entry name" value="Ribosomal_Su5_D2-typ_SF"/>
</dbReference>
<dbReference type="InterPro" id="IPR013750">
    <property type="entry name" value="GHMP_kinase_C_dom"/>
</dbReference>
<accession>A0A1Q9JJE6</accession>
<dbReference type="GO" id="GO:0050515">
    <property type="term" value="F:4-(cytidine 5'-diphospho)-2-C-methyl-D-erythritol kinase activity"/>
    <property type="evidence" value="ECO:0007669"/>
    <property type="project" value="UniProtKB-UniRule"/>
</dbReference>
<comment type="pathway">
    <text evidence="9">Isoprenoid biosynthesis; isopentenyl diphosphate biosynthesis via DXP pathway; isopentenyl diphosphate from 1-deoxy-D-xylulose 5-phosphate: step 3/6.</text>
</comment>
<gene>
    <name evidence="9" type="primary">ispE</name>
    <name evidence="12" type="ORF">BHK98_09405</name>
</gene>
<dbReference type="EMBL" id="MJIE01000001">
    <property type="protein sequence ID" value="OLR56261.1"/>
    <property type="molecule type" value="Genomic_DNA"/>
</dbReference>
<organism evidence="12 13">
    <name type="scientific">Hornefia porci</name>
    <dbReference type="NCBI Taxonomy" id="2652292"/>
    <lineage>
        <taxon>Bacteria</taxon>
        <taxon>Bacillati</taxon>
        <taxon>Bacillota</taxon>
        <taxon>Clostridia</taxon>
        <taxon>Peptostreptococcales</taxon>
        <taxon>Anaerovoracaceae</taxon>
        <taxon>Hornefia</taxon>
    </lineage>
</organism>
<keyword evidence="13" id="KW-1185">Reference proteome</keyword>
<dbReference type="UniPathway" id="UPA00056">
    <property type="reaction ID" value="UER00094"/>
</dbReference>
<feature type="domain" description="GHMP kinase C-terminal" evidence="11">
    <location>
        <begin position="242"/>
        <end position="306"/>
    </location>
</feature>
<dbReference type="PANTHER" id="PTHR43527:SF2">
    <property type="entry name" value="4-DIPHOSPHOCYTIDYL-2-C-METHYL-D-ERYTHRITOL KINASE, CHLOROPLASTIC"/>
    <property type="match status" value="1"/>
</dbReference>
<feature type="active site" evidence="9">
    <location>
        <position position="147"/>
    </location>
</feature>
<dbReference type="HAMAP" id="MF_00061">
    <property type="entry name" value="IspE"/>
    <property type="match status" value="1"/>
</dbReference>
<name>A0A1Q9JJE6_9FIRM</name>
<comment type="catalytic activity">
    <reaction evidence="9">
        <text>4-CDP-2-C-methyl-D-erythritol + ATP = 4-CDP-2-C-methyl-D-erythritol 2-phosphate + ADP + H(+)</text>
        <dbReference type="Rhea" id="RHEA:18437"/>
        <dbReference type="ChEBI" id="CHEBI:15378"/>
        <dbReference type="ChEBI" id="CHEBI:30616"/>
        <dbReference type="ChEBI" id="CHEBI:57823"/>
        <dbReference type="ChEBI" id="CHEBI:57919"/>
        <dbReference type="ChEBI" id="CHEBI:456216"/>
        <dbReference type="EC" id="2.7.1.148"/>
    </reaction>
</comment>
<sequence length="315" mass="34689">MKEITVRSFAKINLSLDVGACDAQGYHEVDMIMQQLAFHDDVQLRFVRFPGGKKGDIGISVRTNRYYLPTDRRNLAWRAAELMIGRYGSSWESGRLEINILKRIPVAAGLAGGSGNGAAVIHGLNVMFGLKLTLGEICSLCGELGSDVPFSAVGQARGNKGFPAAVRRDSMAASCVRATGRGTVLEPLRGIDRPVVIAKPALSVSTAEVYRGIDSCGIPERPDNRRLARRLEEDGGRDGSVYEDFINVLENYTLAAYPKVAELKERMEQLHPEKALMSGSGPTVFAVFRRMEDAQKSCRILRKQGYEAYWTRTMK</sequence>
<keyword evidence="9" id="KW-0414">Isoprene biosynthesis</keyword>
<proteinExistence type="inferred from homology"/>
<dbReference type="InterPro" id="IPR014721">
    <property type="entry name" value="Ribsml_uS5_D2-typ_fold_subgr"/>
</dbReference>
<dbReference type="InterPro" id="IPR006204">
    <property type="entry name" value="GHMP_kinase_N_dom"/>
</dbReference>